<organism evidence="4 7">
    <name type="scientific">Didymodactylos carnosus</name>
    <dbReference type="NCBI Taxonomy" id="1234261"/>
    <lineage>
        <taxon>Eukaryota</taxon>
        <taxon>Metazoa</taxon>
        <taxon>Spiralia</taxon>
        <taxon>Gnathifera</taxon>
        <taxon>Rotifera</taxon>
        <taxon>Eurotatoria</taxon>
        <taxon>Bdelloidea</taxon>
        <taxon>Philodinida</taxon>
        <taxon>Philodinidae</taxon>
        <taxon>Didymodactylos</taxon>
    </lineage>
</organism>
<dbReference type="EMBL" id="CAJOBA010008261">
    <property type="protein sequence ID" value="CAF3824160.1"/>
    <property type="molecule type" value="Genomic_DNA"/>
</dbReference>
<evidence type="ECO:0000313" key="7">
    <source>
        <dbReference type="Proteomes" id="UP000663829"/>
    </source>
</evidence>
<evidence type="ECO:0000313" key="4">
    <source>
        <dbReference type="EMBL" id="CAF1347090.1"/>
    </source>
</evidence>
<protein>
    <recommendedName>
        <fullName evidence="2">Mab-21-like HhH/H2TH-like domain-containing protein</fullName>
    </recommendedName>
</protein>
<dbReference type="EMBL" id="CAJNOK010008246">
    <property type="protein sequence ID" value="CAF1058268.1"/>
    <property type="molecule type" value="Genomic_DNA"/>
</dbReference>
<accession>A0A815H6X2</accession>
<name>A0A815H6X2_9BILA</name>
<dbReference type="PANTHER" id="PTHR10656:SF42">
    <property type="entry name" value="CYCLIC GMP-AMP SYNTHASE-LIKE PROTEIN-RELATED"/>
    <property type="match status" value="1"/>
</dbReference>
<evidence type="ECO:0000256" key="1">
    <source>
        <dbReference type="ARBA" id="ARBA00008307"/>
    </source>
</evidence>
<dbReference type="Proteomes" id="UP000677228">
    <property type="component" value="Unassembled WGS sequence"/>
</dbReference>
<comment type="similarity">
    <text evidence="1">Belongs to the mab-21 family.</text>
</comment>
<proteinExistence type="inferred from homology"/>
<dbReference type="Proteomes" id="UP000663829">
    <property type="component" value="Unassembled WGS sequence"/>
</dbReference>
<dbReference type="Proteomes" id="UP000682733">
    <property type="component" value="Unassembled WGS sequence"/>
</dbReference>
<evidence type="ECO:0000313" key="6">
    <source>
        <dbReference type="EMBL" id="CAF4213935.1"/>
    </source>
</evidence>
<comment type="caution">
    <text evidence="4">The sequence shown here is derived from an EMBL/GenBank/DDBJ whole genome shotgun (WGS) entry which is preliminary data.</text>
</comment>
<evidence type="ECO:0000259" key="2">
    <source>
        <dbReference type="Pfam" id="PF20266"/>
    </source>
</evidence>
<dbReference type="OrthoDB" id="6085630at2759"/>
<keyword evidence="7" id="KW-1185">Reference proteome</keyword>
<dbReference type="EMBL" id="CAJNOQ010014716">
    <property type="protein sequence ID" value="CAF1347090.1"/>
    <property type="molecule type" value="Genomic_DNA"/>
</dbReference>
<gene>
    <name evidence="4" type="ORF">GPM918_LOCUS30720</name>
    <name evidence="3" type="ORF">OVA965_LOCUS17281</name>
    <name evidence="6" type="ORF">SRO942_LOCUS31346</name>
    <name evidence="5" type="ORF">TMI583_LOCUS17292</name>
</gene>
<evidence type="ECO:0000313" key="5">
    <source>
        <dbReference type="EMBL" id="CAF3824160.1"/>
    </source>
</evidence>
<feature type="domain" description="Mab-21-like HhH/H2TH-like" evidence="2">
    <location>
        <begin position="356"/>
        <end position="443"/>
    </location>
</feature>
<reference evidence="4" key="1">
    <citation type="submission" date="2021-02" db="EMBL/GenBank/DDBJ databases">
        <authorList>
            <person name="Nowell W R."/>
        </authorList>
    </citation>
    <scope>NUCLEOTIDE SEQUENCE</scope>
</reference>
<dbReference type="AlphaFoldDB" id="A0A815H6X2"/>
<dbReference type="Gene3D" id="1.10.1410.40">
    <property type="match status" value="1"/>
</dbReference>
<dbReference type="Pfam" id="PF20266">
    <property type="entry name" value="Mab-21_C"/>
    <property type="match status" value="1"/>
</dbReference>
<dbReference type="EMBL" id="CAJOBC010062283">
    <property type="protein sequence ID" value="CAF4213935.1"/>
    <property type="molecule type" value="Genomic_DNA"/>
</dbReference>
<evidence type="ECO:0000313" key="3">
    <source>
        <dbReference type="EMBL" id="CAF1058268.1"/>
    </source>
</evidence>
<dbReference type="InterPro" id="IPR046906">
    <property type="entry name" value="Mab-21_HhH/H2TH-like"/>
</dbReference>
<dbReference type="PANTHER" id="PTHR10656">
    <property type="entry name" value="CELL FATE DETERMINING PROTEIN MAB21-RELATED"/>
    <property type="match status" value="1"/>
</dbReference>
<sequence>MEQVVSMNNYIEISTGSQDEGQCYAKLLYSRDGALERDVMIVVANINKNESYLLEDIETVPGFLRIKWNTKLKSSGVPKGQRYNHLYVDGMGIKEVIYEKDQQYSLDENLVNVGRILVPKPCLEQASIPICFLDEFCLESFESNVRTMQLIIETNKNKLTCEVCEDLLASAHLSKTMYSSNMDEMFSCEIENKISPTICGANLCKPLYSICFAPAFGIPYSFEMKQKISCILKYYHLSKSILFSLNTYKHLSVLANEQRHPFQEHVLRDTVPAICLNFSYPPVLEWFLSRCQQHVRLNKLIDGSKCRVYLVAKWSQKTPDTDARFEFRYSFSLTEKFLTKQRRPKEKLVCSLARKFYYKILRDIHKTSTEYLKSYIIKTSILWLCELNDLEEQTTMTITEMISLWIEYMVNCFKDRYLPHYFINGMNLLQDYDDSLIEMIQHALQTANIEYLIKSFDYKTFESIGSVNYHRQLLHELKEFIESNPKVRDKMKQVFCASIAKRFYDDEVNTRPDLLETIFELWTC</sequence>
<dbReference type="Proteomes" id="UP000681722">
    <property type="component" value="Unassembled WGS sequence"/>
</dbReference>